<sequence>MADALASGALVALVVLDAPIASDAVAVTVDFGKPVKLFSIQF</sequence>
<dbReference type="Proteomes" id="UP000624041">
    <property type="component" value="Unassembled WGS sequence"/>
</dbReference>
<reference evidence="1" key="2">
    <citation type="submission" date="2020-09" db="EMBL/GenBank/DDBJ databases">
        <authorList>
            <person name="Sun Q."/>
            <person name="Ohkuma M."/>
        </authorList>
    </citation>
    <scope>NUCLEOTIDE SEQUENCE</scope>
    <source>
        <strain evidence="1">JCM 17251</strain>
    </source>
</reference>
<evidence type="ECO:0000313" key="1">
    <source>
        <dbReference type="EMBL" id="GGN57449.1"/>
    </source>
</evidence>
<keyword evidence="2" id="KW-1185">Reference proteome</keyword>
<organism evidence="1 2">
    <name type="scientific">Oceanobacillus indicireducens</name>
    <dbReference type="NCBI Taxonomy" id="1004261"/>
    <lineage>
        <taxon>Bacteria</taxon>
        <taxon>Bacillati</taxon>
        <taxon>Bacillota</taxon>
        <taxon>Bacilli</taxon>
        <taxon>Bacillales</taxon>
        <taxon>Bacillaceae</taxon>
        <taxon>Oceanobacillus</taxon>
    </lineage>
</organism>
<proteinExistence type="predicted"/>
<accession>A0A917XXX0</accession>
<dbReference type="AlphaFoldDB" id="A0A917XXX0"/>
<gene>
    <name evidence="1" type="ORF">GCM10007971_18390</name>
</gene>
<comment type="caution">
    <text evidence="1">The sequence shown here is derived from an EMBL/GenBank/DDBJ whole genome shotgun (WGS) entry which is preliminary data.</text>
</comment>
<protein>
    <submittedName>
        <fullName evidence="1">Uncharacterized protein</fullName>
    </submittedName>
</protein>
<evidence type="ECO:0000313" key="2">
    <source>
        <dbReference type="Proteomes" id="UP000624041"/>
    </source>
</evidence>
<reference evidence="1" key="1">
    <citation type="journal article" date="2014" name="Int. J. Syst. Evol. Microbiol.">
        <title>Complete genome sequence of Corynebacterium casei LMG S-19264T (=DSM 44701T), isolated from a smear-ripened cheese.</title>
        <authorList>
            <consortium name="US DOE Joint Genome Institute (JGI-PGF)"/>
            <person name="Walter F."/>
            <person name="Albersmeier A."/>
            <person name="Kalinowski J."/>
            <person name="Ruckert C."/>
        </authorList>
    </citation>
    <scope>NUCLEOTIDE SEQUENCE</scope>
    <source>
        <strain evidence="1">JCM 17251</strain>
    </source>
</reference>
<name>A0A917XXX0_9BACI</name>
<dbReference type="EMBL" id="BMOS01000010">
    <property type="protein sequence ID" value="GGN57449.1"/>
    <property type="molecule type" value="Genomic_DNA"/>
</dbReference>